<proteinExistence type="predicted"/>
<dbReference type="AlphaFoldDB" id="A0A2D4IH98"/>
<protein>
    <submittedName>
        <fullName evidence="1">Uncharacterized protein</fullName>
    </submittedName>
</protein>
<reference evidence="1" key="1">
    <citation type="submission" date="2017-07" db="EMBL/GenBank/DDBJ databases">
        <authorList>
            <person name="Mikheyev A."/>
            <person name="Grau M."/>
        </authorList>
    </citation>
    <scope>NUCLEOTIDE SEQUENCE</scope>
    <source>
        <tissue evidence="1">Venom_gland</tissue>
    </source>
</reference>
<reference evidence="1" key="2">
    <citation type="submission" date="2017-11" db="EMBL/GenBank/DDBJ databases">
        <title>Coralsnake Venomics: Analyses of Venom Gland Transcriptomes and Proteomes of Six Brazilian Taxa.</title>
        <authorList>
            <person name="Aird S.D."/>
            <person name="Jorge da Silva N."/>
            <person name="Qiu L."/>
            <person name="Villar-Briones A."/>
            <person name="Aparecida-Saddi V."/>
            <person name="Campos-Telles M.P."/>
            <person name="Grau M."/>
            <person name="Mikheyev A.S."/>
        </authorList>
    </citation>
    <scope>NUCLEOTIDE SEQUENCE</scope>
    <source>
        <tissue evidence="1">Venom_gland</tissue>
    </source>
</reference>
<organism evidence="1">
    <name type="scientific">Micrurus lemniscatus lemniscatus</name>
    <dbReference type="NCBI Taxonomy" id="129467"/>
    <lineage>
        <taxon>Eukaryota</taxon>
        <taxon>Metazoa</taxon>
        <taxon>Chordata</taxon>
        <taxon>Craniata</taxon>
        <taxon>Vertebrata</taxon>
        <taxon>Euteleostomi</taxon>
        <taxon>Lepidosauria</taxon>
        <taxon>Squamata</taxon>
        <taxon>Bifurcata</taxon>
        <taxon>Unidentata</taxon>
        <taxon>Episquamata</taxon>
        <taxon>Toxicofera</taxon>
        <taxon>Serpentes</taxon>
        <taxon>Colubroidea</taxon>
        <taxon>Elapidae</taxon>
        <taxon>Elapinae</taxon>
        <taxon>Micrurus</taxon>
    </lineage>
</organism>
<evidence type="ECO:0000313" key="1">
    <source>
        <dbReference type="EMBL" id="LAA83602.1"/>
    </source>
</evidence>
<dbReference type="EMBL" id="IACK01107753">
    <property type="protein sequence ID" value="LAA83602.1"/>
    <property type="molecule type" value="Transcribed_RNA"/>
</dbReference>
<name>A0A2D4IH98_MICLE</name>
<sequence length="111" mass="12483">MTPRNPKPHLTNRDPAKMLAHHFHSRKKNGGGSPVCPSCGFHDDPSDSKIVSGRVEKRWKVPTAAACWCVRSINACVNASSSRPFRTEFCMCFTVELQGWERQSLLFCVCF</sequence>
<accession>A0A2D4IH98</accession>